<evidence type="ECO:0000313" key="2">
    <source>
        <dbReference type="Proteomes" id="UP000383932"/>
    </source>
</evidence>
<evidence type="ECO:0000313" key="1">
    <source>
        <dbReference type="EMBL" id="KAB5588262.1"/>
    </source>
</evidence>
<reference evidence="1 2" key="1">
    <citation type="journal article" date="2019" name="Fungal Biol. Biotechnol.">
        <title>Draft genome sequence of fastidious pathogen Ceratobasidium theobromae, which causes vascular-streak dieback in Theobroma cacao.</title>
        <authorList>
            <person name="Ali S.S."/>
            <person name="Asman A."/>
            <person name="Shao J."/>
            <person name="Firmansyah A.P."/>
            <person name="Susilo A.W."/>
            <person name="Rosmana A."/>
            <person name="McMahon P."/>
            <person name="Junaid M."/>
            <person name="Guest D."/>
            <person name="Kheng T.Y."/>
            <person name="Meinhardt L.W."/>
            <person name="Bailey B.A."/>
        </authorList>
    </citation>
    <scope>NUCLEOTIDE SEQUENCE [LARGE SCALE GENOMIC DNA]</scope>
    <source>
        <strain evidence="1 2">CT2</strain>
    </source>
</reference>
<name>A0A5N5Q923_9AGAM</name>
<sequence>MNPRILAACGGIVSSSAIEGALLWAALTDPIDRLSRRPSFDLGEWAERGKTVRVLMDGRRDVLGLTRFIRTLGSWVDLVVRVVRDELGREAWKMARARMVLDGRIEMQRPEVRRSPGWRGCGYFLRAVSGDIGTWTGDGSVGIVGEDYAETSEAIRNGASAHKRYLFSLGSPFASEPSMSLSAWCNQSYPVCRPRVTIRFPRSVIAKTNSYSAAGLEADAGALLAGEVTGLLEADEVAREPEKRGGRVEAYSRAEPDGGVSGTFKVLLSCLYAVAVGRTLLGLLVPAAIKASLRAISASFTCCQAYRFITPRNCQFSTPALTK</sequence>
<proteinExistence type="predicted"/>
<gene>
    <name evidence="1" type="ORF">CTheo_8297</name>
</gene>
<accession>A0A5N5Q923</accession>
<dbReference type="AlphaFoldDB" id="A0A5N5Q923"/>
<comment type="caution">
    <text evidence="1">The sequence shown here is derived from an EMBL/GenBank/DDBJ whole genome shotgun (WGS) entry which is preliminary data.</text>
</comment>
<dbReference type="EMBL" id="SSOP01000508">
    <property type="protein sequence ID" value="KAB5588262.1"/>
    <property type="molecule type" value="Genomic_DNA"/>
</dbReference>
<organism evidence="1 2">
    <name type="scientific">Ceratobasidium theobromae</name>
    <dbReference type="NCBI Taxonomy" id="1582974"/>
    <lineage>
        <taxon>Eukaryota</taxon>
        <taxon>Fungi</taxon>
        <taxon>Dikarya</taxon>
        <taxon>Basidiomycota</taxon>
        <taxon>Agaricomycotina</taxon>
        <taxon>Agaricomycetes</taxon>
        <taxon>Cantharellales</taxon>
        <taxon>Ceratobasidiaceae</taxon>
        <taxon>Ceratobasidium</taxon>
    </lineage>
</organism>
<protein>
    <submittedName>
        <fullName evidence="1">Tuberous sclerosis 2 protein</fullName>
    </submittedName>
</protein>
<dbReference type="Proteomes" id="UP000383932">
    <property type="component" value="Unassembled WGS sequence"/>
</dbReference>
<keyword evidence="2" id="KW-1185">Reference proteome</keyword>